<dbReference type="InterPro" id="IPR036778">
    <property type="entry name" value="OHCU_decarboxylase_sf"/>
</dbReference>
<dbReference type="PANTHER" id="PTHR43466:SF1">
    <property type="entry name" value="2-OXO-4-HYDROXY-4-CARBOXY-5-UREIDOIMIDAZOLINE DECARBOXYLASE-RELATED"/>
    <property type="match status" value="1"/>
</dbReference>
<dbReference type="GO" id="GO:0019628">
    <property type="term" value="P:urate catabolic process"/>
    <property type="evidence" value="ECO:0007669"/>
    <property type="project" value="TreeGrafter"/>
</dbReference>
<dbReference type="GO" id="GO:0006144">
    <property type="term" value="P:purine nucleobase metabolic process"/>
    <property type="evidence" value="ECO:0007669"/>
    <property type="project" value="UniProtKB-KW"/>
</dbReference>
<accession>A0A7C8FM59</accession>
<dbReference type="OrthoDB" id="5243781at2"/>
<dbReference type="PANTHER" id="PTHR43466">
    <property type="entry name" value="2-OXO-4-HYDROXY-4-CARBOXY-5-UREIDOIMIDAZOLINE DECARBOXYLASE-RELATED"/>
    <property type="match status" value="1"/>
</dbReference>
<dbReference type="GO" id="GO:0051997">
    <property type="term" value="F:2-oxo-4-hydroxy-4-carboxy-5-ureidoimidazoline decarboxylase activity"/>
    <property type="evidence" value="ECO:0007669"/>
    <property type="project" value="UniProtKB-EC"/>
</dbReference>
<evidence type="ECO:0000256" key="1">
    <source>
        <dbReference type="ARBA" id="ARBA00001163"/>
    </source>
</evidence>
<feature type="domain" description="Oxo-4-hydroxy-4-carboxy-5-ureidoimidazoline decarboxylase" evidence="8">
    <location>
        <begin position="26"/>
        <end position="178"/>
    </location>
</feature>
<gene>
    <name evidence="9" type="ORF">F8O02_02335</name>
</gene>
<dbReference type="EMBL" id="WBKA01000001">
    <property type="protein sequence ID" value="KAB1633773.1"/>
    <property type="molecule type" value="Genomic_DNA"/>
</dbReference>
<feature type="region of interest" description="Disordered" evidence="7">
    <location>
        <begin position="184"/>
        <end position="224"/>
    </location>
</feature>
<keyword evidence="4" id="KW-0659">Purine metabolism</keyword>
<protein>
    <recommendedName>
        <fullName evidence="3">2-oxo-4-hydroxy-4-carboxy-5-ureidoimidazoline decarboxylase</fullName>
        <ecNumber evidence="3">4.1.1.97</ecNumber>
    </recommendedName>
</protein>
<dbReference type="Gene3D" id="1.10.3330.10">
    <property type="entry name" value="Oxo-4-hydroxy-4-carboxy-5-ureidoimidazoline decarboxylase"/>
    <property type="match status" value="1"/>
</dbReference>
<dbReference type="InterPro" id="IPR018020">
    <property type="entry name" value="OHCU_decarboxylase"/>
</dbReference>
<evidence type="ECO:0000313" key="9">
    <source>
        <dbReference type="EMBL" id="KAB1633773.1"/>
    </source>
</evidence>
<evidence type="ECO:0000256" key="3">
    <source>
        <dbReference type="ARBA" id="ARBA00012257"/>
    </source>
</evidence>
<evidence type="ECO:0000256" key="2">
    <source>
        <dbReference type="ARBA" id="ARBA00004754"/>
    </source>
</evidence>
<comment type="pathway">
    <text evidence="2">Purine metabolism; urate degradation; (S)-allantoin from urate: step 3/3.</text>
</comment>
<evidence type="ECO:0000256" key="4">
    <source>
        <dbReference type="ARBA" id="ARBA00022631"/>
    </source>
</evidence>
<dbReference type="Pfam" id="PF09349">
    <property type="entry name" value="OHCU_decarbox"/>
    <property type="match status" value="1"/>
</dbReference>
<dbReference type="Proteomes" id="UP000481339">
    <property type="component" value="Unassembled WGS sequence"/>
</dbReference>
<keyword evidence="5" id="KW-0210">Decarboxylase</keyword>
<evidence type="ECO:0000256" key="7">
    <source>
        <dbReference type="SAM" id="MobiDB-lite"/>
    </source>
</evidence>
<keyword evidence="6" id="KW-0456">Lyase</keyword>
<evidence type="ECO:0000313" key="10">
    <source>
        <dbReference type="Proteomes" id="UP000481339"/>
    </source>
</evidence>
<keyword evidence="10" id="KW-1185">Reference proteome</keyword>
<dbReference type="EC" id="4.1.1.97" evidence="3"/>
<organism evidence="9 10">
    <name type="scientific">Pseudoclavibacter caeni</name>
    <dbReference type="NCBI Taxonomy" id="908846"/>
    <lineage>
        <taxon>Bacteria</taxon>
        <taxon>Bacillati</taxon>
        <taxon>Actinomycetota</taxon>
        <taxon>Actinomycetes</taxon>
        <taxon>Micrococcales</taxon>
        <taxon>Microbacteriaceae</taxon>
        <taxon>Pseudoclavibacter</taxon>
    </lineage>
</organism>
<proteinExistence type="predicted"/>
<feature type="compositionally biased region" description="Low complexity" evidence="7">
    <location>
        <begin position="209"/>
        <end position="224"/>
    </location>
</feature>
<reference evidence="9 10" key="1">
    <citation type="submission" date="2019-09" db="EMBL/GenBank/DDBJ databases">
        <title>Phylogeny of genus Pseudoclavibacter and closely related genus.</title>
        <authorList>
            <person name="Li Y."/>
        </authorList>
    </citation>
    <scope>NUCLEOTIDE SEQUENCE [LARGE SCALE GENOMIC DNA]</scope>
    <source>
        <strain evidence="9 10">JCM 16921</strain>
    </source>
</reference>
<evidence type="ECO:0000256" key="5">
    <source>
        <dbReference type="ARBA" id="ARBA00022793"/>
    </source>
</evidence>
<dbReference type="RefSeq" id="WP_158035610.1">
    <property type="nucleotide sequence ID" value="NZ_BAAAZV010000013.1"/>
</dbReference>
<sequence length="224" mass="23311">MTDTPHPVSAKPDASTRAALRRRLHDRLTQPLTRCLAVPGWVDRVLDRLADTGDAAPTAQRLVTAARAALPLSDAELDLALAGHPPIGERATGPGAGFSDREQAAITADADDQAAVAARLAAGNRAYERRYGHVFLIRAAGRSQREILAELERRLQLDPAGERAETERQLEEITLLRVASLAEAGSPAAPAPDAPAPGAPTPVTPAPDAPGAGDGAPHAGEGPR</sequence>
<comment type="caution">
    <text evidence="9">The sequence shown here is derived from an EMBL/GenBank/DDBJ whole genome shotgun (WGS) entry which is preliminary data.</text>
</comment>
<comment type="catalytic activity">
    <reaction evidence="1">
        <text>5-hydroxy-2-oxo-4-ureido-2,5-dihydro-1H-imidazole-5-carboxylate + H(+) = (S)-allantoin + CO2</text>
        <dbReference type="Rhea" id="RHEA:26301"/>
        <dbReference type="ChEBI" id="CHEBI:15378"/>
        <dbReference type="ChEBI" id="CHEBI:15678"/>
        <dbReference type="ChEBI" id="CHEBI:16526"/>
        <dbReference type="ChEBI" id="CHEBI:58639"/>
        <dbReference type="EC" id="4.1.1.97"/>
    </reaction>
</comment>
<feature type="compositionally biased region" description="Pro residues" evidence="7">
    <location>
        <begin position="189"/>
        <end position="208"/>
    </location>
</feature>
<dbReference type="SUPFAM" id="SSF158694">
    <property type="entry name" value="UraD-Like"/>
    <property type="match status" value="1"/>
</dbReference>
<evidence type="ECO:0000256" key="6">
    <source>
        <dbReference type="ARBA" id="ARBA00023239"/>
    </source>
</evidence>
<evidence type="ECO:0000259" key="8">
    <source>
        <dbReference type="Pfam" id="PF09349"/>
    </source>
</evidence>
<name>A0A7C8FM59_9MICO</name>
<dbReference type="AlphaFoldDB" id="A0A7C8FM59"/>